<keyword evidence="1" id="KW-0378">Hydrolase</keyword>
<protein>
    <submittedName>
        <fullName evidence="1">Serine carboxypeptidase-like 42</fullName>
    </submittedName>
</protein>
<name>A0A5A7UUV0_CUCMM</name>
<dbReference type="GO" id="GO:0004180">
    <property type="term" value="F:carboxypeptidase activity"/>
    <property type="evidence" value="ECO:0007669"/>
    <property type="project" value="UniProtKB-KW"/>
</dbReference>
<dbReference type="Proteomes" id="UP000321393">
    <property type="component" value="Unassembled WGS sequence"/>
</dbReference>
<dbReference type="Proteomes" id="UP000321947">
    <property type="component" value="Unassembled WGS sequence"/>
</dbReference>
<proteinExistence type="predicted"/>
<comment type="caution">
    <text evidence="1">The sequence shown here is derived from an EMBL/GenBank/DDBJ whole genome shotgun (WGS) entry which is preliminary data.</text>
</comment>
<dbReference type="EMBL" id="SSTE01006658">
    <property type="protein sequence ID" value="KAA0058894.1"/>
    <property type="molecule type" value="Genomic_DNA"/>
</dbReference>
<reference evidence="3 4" key="1">
    <citation type="submission" date="2019-08" db="EMBL/GenBank/DDBJ databases">
        <title>Draft genome sequences of two oriental melons (Cucumis melo L. var makuwa).</title>
        <authorList>
            <person name="Kwon S.-Y."/>
        </authorList>
    </citation>
    <scope>NUCLEOTIDE SEQUENCE [LARGE SCALE GENOMIC DNA]</scope>
    <source>
        <strain evidence="4">cv. Chang Bougi</strain>
        <strain evidence="3">cv. SW 3</strain>
        <tissue evidence="1">Leaf</tissue>
    </source>
</reference>
<dbReference type="EMBL" id="SSTD01004395">
    <property type="protein sequence ID" value="TYK23729.1"/>
    <property type="molecule type" value="Genomic_DNA"/>
</dbReference>
<dbReference type="AlphaFoldDB" id="A0A5A7UUV0"/>
<organism evidence="1 3">
    <name type="scientific">Cucumis melo var. makuwa</name>
    <name type="common">Oriental melon</name>
    <dbReference type="NCBI Taxonomy" id="1194695"/>
    <lineage>
        <taxon>Eukaryota</taxon>
        <taxon>Viridiplantae</taxon>
        <taxon>Streptophyta</taxon>
        <taxon>Embryophyta</taxon>
        <taxon>Tracheophyta</taxon>
        <taxon>Spermatophyta</taxon>
        <taxon>Magnoliopsida</taxon>
        <taxon>eudicotyledons</taxon>
        <taxon>Gunneridae</taxon>
        <taxon>Pentapetalae</taxon>
        <taxon>rosids</taxon>
        <taxon>fabids</taxon>
        <taxon>Cucurbitales</taxon>
        <taxon>Cucurbitaceae</taxon>
        <taxon>Benincaseae</taxon>
        <taxon>Cucumis</taxon>
    </lineage>
</organism>
<evidence type="ECO:0000313" key="3">
    <source>
        <dbReference type="Proteomes" id="UP000321393"/>
    </source>
</evidence>
<accession>A0A5A7UUV0</accession>
<keyword evidence="1" id="KW-0645">Protease</keyword>
<keyword evidence="1" id="KW-0121">Carboxypeptidase</keyword>
<evidence type="ECO:0000313" key="2">
    <source>
        <dbReference type="EMBL" id="TYK23729.1"/>
    </source>
</evidence>
<evidence type="ECO:0000313" key="4">
    <source>
        <dbReference type="Proteomes" id="UP000321947"/>
    </source>
</evidence>
<gene>
    <name evidence="2" type="ORF">E5676_scaffold1607G00420</name>
    <name evidence="1" type="ORF">E6C27_scaffold98G00610</name>
</gene>
<sequence length="138" mass="15197">MSLINPSESLEEWQSSGNEGAFLKLDLDKAYDKLHCHSRSMMDFQQGCSTHEAAEQSIEARLLWLPKLAEKRILLSGRFFNQMRLSSNVGGSEQHPGVALVSGVPTSEESFRLGSKGKGAGAFDEKRIVGLRLSEGEE</sequence>
<evidence type="ECO:0000313" key="1">
    <source>
        <dbReference type="EMBL" id="KAA0058894.1"/>
    </source>
</evidence>